<dbReference type="Proteomes" id="UP000275385">
    <property type="component" value="Unassembled WGS sequence"/>
</dbReference>
<dbReference type="EMBL" id="QVQW01000037">
    <property type="protein sequence ID" value="RKU43907.1"/>
    <property type="molecule type" value="Genomic_DNA"/>
</dbReference>
<protein>
    <submittedName>
        <fullName evidence="1">Uncharacterized protein</fullName>
    </submittedName>
</protein>
<name>A0A420Y7W1_9PEZI</name>
<evidence type="ECO:0000313" key="1">
    <source>
        <dbReference type="EMBL" id="RKU43907.1"/>
    </source>
</evidence>
<comment type="caution">
    <text evidence="1">The sequence shown here is derived from an EMBL/GenBank/DDBJ whole genome shotgun (WGS) entry which is preliminary data.</text>
</comment>
<reference evidence="1 2" key="1">
    <citation type="submission" date="2018-08" db="EMBL/GenBank/DDBJ databases">
        <title>Draft genome of the lignicolous fungus Coniochaeta pulveracea.</title>
        <authorList>
            <person name="Borstlap C.J."/>
            <person name="De Witt R.N."/>
            <person name="Botha A."/>
            <person name="Volschenk H."/>
        </authorList>
    </citation>
    <scope>NUCLEOTIDE SEQUENCE [LARGE SCALE GENOMIC DNA]</scope>
    <source>
        <strain evidence="1 2">CAB683</strain>
    </source>
</reference>
<gene>
    <name evidence="1" type="ORF">DL546_006810</name>
</gene>
<organism evidence="1 2">
    <name type="scientific">Coniochaeta pulveracea</name>
    <dbReference type="NCBI Taxonomy" id="177199"/>
    <lineage>
        <taxon>Eukaryota</taxon>
        <taxon>Fungi</taxon>
        <taxon>Dikarya</taxon>
        <taxon>Ascomycota</taxon>
        <taxon>Pezizomycotina</taxon>
        <taxon>Sordariomycetes</taxon>
        <taxon>Sordariomycetidae</taxon>
        <taxon>Coniochaetales</taxon>
        <taxon>Coniochaetaceae</taxon>
        <taxon>Coniochaeta</taxon>
    </lineage>
</organism>
<dbReference type="OrthoDB" id="185373at2759"/>
<sequence>MMDDLVNKLLIEAYRDEEGNVTTPDLLNSAWNQVRMLRSDGYPKYRPPSHDNQAASAAREALNKVNRRVMTDWMALRKVYAEYRKAGTLRQSDARNYIKKREYFIGKICHNLLVIEYSPGIQNYNALLSGFLRLGEYNLAKVVVESFRFNSHLKPTQMSIAAVLHYHRLTNDVLGFYTFLGRITGQEKQGVGLRSKPVEDVREDRGLKKWAQRSDVAVVDGFVVELPKIDRAVAEAALDGLIDFSQTRQAATMVMACLREGLDIDPDYLRRVVALCNTHLDSVAAMIILRDYISNVQDVSVLLTANMSHDLRQLIQLVDLAASNSERASLVPPQESRWLDLSQDPSWQSRANLLRRALEIPLALARMQDVQKCADNLSLYLTSEPNLDLSLAGSHYVGLRNVLKKHKNIQYGMQTFRSLARLAWVTELCRVNEQKLHAYERQMLYILVDALPNRYRPLSVFNLKVPLSERLRSIGAITESLPWLRQVGDCFNRAHKLEAKMKWTLAGYLPEDHREALLKLEENERPTFTFQEALQACSTYLARLEQEWTGHSASGLSVPAPVLGQGGVARITASETDTYFTAALLEKRYVPAA</sequence>
<evidence type="ECO:0000313" key="2">
    <source>
        <dbReference type="Proteomes" id="UP000275385"/>
    </source>
</evidence>
<keyword evidence="2" id="KW-1185">Reference proteome</keyword>
<proteinExistence type="predicted"/>
<accession>A0A420Y7W1</accession>
<dbReference type="AlphaFoldDB" id="A0A420Y7W1"/>